<proteinExistence type="predicted"/>
<dbReference type="InterPro" id="IPR004089">
    <property type="entry name" value="MCPsignal_dom"/>
</dbReference>
<evidence type="ECO:0000256" key="2">
    <source>
        <dbReference type="PROSITE-ProRule" id="PRU00284"/>
    </source>
</evidence>
<organism evidence="5 6">
    <name type="scientific">Alkalicella caledoniensis</name>
    <dbReference type="NCBI Taxonomy" id="2731377"/>
    <lineage>
        <taxon>Bacteria</taxon>
        <taxon>Bacillati</taxon>
        <taxon>Bacillota</taxon>
        <taxon>Clostridia</taxon>
        <taxon>Eubacteriales</taxon>
        <taxon>Proteinivoracaceae</taxon>
        <taxon>Alkalicella</taxon>
    </lineage>
</organism>
<dbReference type="SUPFAM" id="SSF111126">
    <property type="entry name" value="Ligand-binding domain in the NO signalling and Golgi transport"/>
    <property type="match status" value="1"/>
</dbReference>
<dbReference type="Pfam" id="PF07700">
    <property type="entry name" value="HNOB"/>
    <property type="match status" value="1"/>
</dbReference>
<dbReference type="PANTHER" id="PTHR32089:SF112">
    <property type="entry name" value="LYSOZYME-LIKE PROTEIN-RELATED"/>
    <property type="match status" value="1"/>
</dbReference>
<evidence type="ECO:0000256" key="1">
    <source>
        <dbReference type="ARBA" id="ARBA00023224"/>
    </source>
</evidence>
<keyword evidence="6" id="KW-1185">Reference proteome</keyword>
<accession>A0A7G9WCX7</accession>
<sequence length="602" mass="67473">MKGTLMSAWMNTARELYGDDIVEKHMNQANWDKGHIIKPSEDIPEEIPLKIIKGIATELGITVSEIWQAIGKRNIMSFFKLYPSFFKQQNLYSFLSSMDDIHTIITNKMPGATPPRLIMKVVSKNEATLQYISKRGMFDYLQGLLYGAADYFKEKIEVSTVSKSEAEGSVTLKLTFEQPIVSRKNYPINKVLSLGFIKSAEVKIAIMATAITSMATLGMSPFVETDIRTYAIIPIFFISSYISSKIINLPLKKIMASLDNITNKNYYETNEIYTKDQYEALNNKLNLYKNLLVKDFVAFKGLTDEMDSFGETFTKISADMNETSSEISLVVEQVAAGAMNQAEETENSVSILNDNINSLKEIVDKENESKDLLEGVVGEINQGYNDVKQTTENLQAIISQFSRLKDNGDKLEVKTKDINEVVETVTSIAEQTNLLALNASIEAARAGEQGRGFSVVAEEIRKLAEESKKAATSITDDLNSFTVSISEIVQDIENQFTILKDESSKLEKVADSNFKSTQSIRSVTDSIIEMIDQLTLETNSISNIYQKIENLAAIAEENSASSQEVSANVTQYTYKIMDMSSNIKEFKKLTEQFKEDLDTYQI</sequence>
<dbReference type="KEGG" id="acae:HYG86_18050"/>
<dbReference type="SMART" id="SM00283">
    <property type="entry name" value="MA"/>
    <property type="match status" value="1"/>
</dbReference>
<dbReference type="GO" id="GO:0007165">
    <property type="term" value="P:signal transduction"/>
    <property type="evidence" value="ECO:0007669"/>
    <property type="project" value="UniProtKB-KW"/>
</dbReference>
<dbReference type="GO" id="GO:0016020">
    <property type="term" value="C:membrane"/>
    <property type="evidence" value="ECO:0007669"/>
    <property type="project" value="InterPro"/>
</dbReference>
<dbReference type="InterPro" id="IPR024096">
    <property type="entry name" value="NO_sig/Golgi_transp_ligand-bd"/>
</dbReference>
<gene>
    <name evidence="5" type="ORF">HYG86_18050</name>
</gene>
<dbReference type="GO" id="GO:0020037">
    <property type="term" value="F:heme binding"/>
    <property type="evidence" value="ECO:0007669"/>
    <property type="project" value="InterPro"/>
</dbReference>
<dbReference type="InterPro" id="IPR011644">
    <property type="entry name" value="Heme_NO-bd"/>
</dbReference>
<evidence type="ECO:0000313" key="6">
    <source>
        <dbReference type="Proteomes" id="UP000516160"/>
    </source>
</evidence>
<dbReference type="Pfam" id="PF00015">
    <property type="entry name" value="MCPsignal"/>
    <property type="match status" value="1"/>
</dbReference>
<keyword evidence="3" id="KW-0175">Coiled coil</keyword>
<dbReference type="EMBL" id="CP058559">
    <property type="protein sequence ID" value="QNO16539.1"/>
    <property type="molecule type" value="Genomic_DNA"/>
</dbReference>
<reference evidence="5 6" key="1">
    <citation type="submission" date="2020-07" db="EMBL/GenBank/DDBJ databases">
        <title>Alkalicella. sp. LB2 genome.</title>
        <authorList>
            <person name="Postec A."/>
            <person name="Quemeneur M."/>
        </authorList>
    </citation>
    <scope>NUCLEOTIDE SEQUENCE [LARGE SCALE GENOMIC DNA]</scope>
    <source>
        <strain evidence="5 6">LB2</strain>
    </source>
</reference>
<dbReference type="InterPro" id="IPR038158">
    <property type="entry name" value="H-NOX_domain_sf"/>
</dbReference>
<feature type="domain" description="Methyl-accepting transducer" evidence="4">
    <location>
        <begin position="316"/>
        <end position="566"/>
    </location>
</feature>
<dbReference type="AlphaFoldDB" id="A0A7G9WCX7"/>
<dbReference type="SUPFAM" id="SSF58104">
    <property type="entry name" value="Methyl-accepting chemotaxis protein (MCP) signaling domain"/>
    <property type="match status" value="1"/>
</dbReference>
<dbReference type="PROSITE" id="PS50111">
    <property type="entry name" value="CHEMOTAXIS_TRANSDUC_2"/>
    <property type="match status" value="1"/>
</dbReference>
<dbReference type="Gene3D" id="3.90.1520.10">
    <property type="entry name" value="H-NOX domain"/>
    <property type="match status" value="1"/>
</dbReference>
<feature type="coiled-coil region" evidence="3">
    <location>
        <begin position="335"/>
        <end position="362"/>
    </location>
</feature>
<keyword evidence="1 2" id="KW-0807">Transducer</keyword>
<evidence type="ECO:0000313" key="5">
    <source>
        <dbReference type="EMBL" id="QNO16539.1"/>
    </source>
</evidence>
<dbReference type="Proteomes" id="UP000516160">
    <property type="component" value="Chromosome"/>
</dbReference>
<name>A0A7G9WCX7_ALKCA</name>
<dbReference type="PANTHER" id="PTHR32089">
    <property type="entry name" value="METHYL-ACCEPTING CHEMOTAXIS PROTEIN MCPB"/>
    <property type="match status" value="1"/>
</dbReference>
<protein>
    <submittedName>
        <fullName evidence="5">Heme NO-binding domain-containing protein</fullName>
    </submittedName>
</protein>
<dbReference type="RefSeq" id="WP_213166933.1">
    <property type="nucleotide sequence ID" value="NZ_CP058559.1"/>
</dbReference>
<evidence type="ECO:0000256" key="3">
    <source>
        <dbReference type="SAM" id="Coils"/>
    </source>
</evidence>
<dbReference type="Gene3D" id="1.10.287.950">
    <property type="entry name" value="Methyl-accepting chemotaxis protein"/>
    <property type="match status" value="1"/>
</dbReference>
<evidence type="ECO:0000259" key="4">
    <source>
        <dbReference type="PROSITE" id="PS50111"/>
    </source>
</evidence>